<name>A0A8J2JAM9_9HEXA</name>
<dbReference type="EMBL" id="CAJVCH010023081">
    <property type="protein sequence ID" value="CAG7693856.1"/>
    <property type="molecule type" value="Genomic_DNA"/>
</dbReference>
<dbReference type="AlphaFoldDB" id="A0A8J2JAM9"/>
<keyword evidence="2" id="KW-1185">Reference proteome</keyword>
<accession>A0A8J2JAM9</accession>
<dbReference type="Proteomes" id="UP000708208">
    <property type="component" value="Unassembled WGS sequence"/>
</dbReference>
<dbReference type="OrthoDB" id="6434680at2759"/>
<comment type="caution">
    <text evidence="1">The sequence shown here is derived from an EMBL/GenBank/DDBJ whole genome shotgun (WGS) entry which is preliminary data.</text>
</comment>
<proteinExistence type="predicted"/>
<reference evidence="1" key="1">
    <citation type="submission" date="2021-06" db="EMBL/GenBank/DDBJ databases">
        <authorList>
            <person name="Hodson N. C."/>
            <person name="Mongue J. A."/>
            <person name="Jaron S. K."/>
        </authorList>
    </citation>
    <scope>NUCLEOTIDE SEQUENCE</scope>
</reference>
<organism evidence="1 2">
    <name type="scientific">Allacma fusca</name>
    <dbReference type="NCBI Taxonomy" id="39272"/>
    <lineage>
        <taxon>Eukaryota</taxon>
        <taxon>Metazoa</taxon>
        <taxon>Ecdysozoa</taxon>
        <taxon>Arthropoda</taxon>
        <taxon>Hexapoda</taxon>
        <taxon>Collembola</taxon>
        <taxon>Symphypleona</taxon>
        <taxon>Sminthuridae</taxon>
        <taxon>Allacma</taxon>
    </lineage>
</organism>
<evidence type="ECO:0000313" key="2">
    <source>
        <dbReference type="Proteomes" id="UP000708208"/>
    </source>
</evidence>
<feature type="non-terminal residue" evidence="1">
    <location>
        <position position="78"/>
    </location>
</feature>
<evidence type="ECO:0000313" key="1">
    <source>
        <dbReference type="EMBL" id="CAG7693856.1"/>
    </source>
</evidence>
<sequence>MIQKVKTCESPVTKKPDSLIHLSNLVTNLVATMKIMNRMVHMFNPQLLEELVLKLPYQQQFDWCGHAKTLEQEPSLED</sequence>
<protein>
    <submittedName>
        <fullName evidence="1">Uncharacterized protein</fullName>
    </submittedName>
</protein>
<gene>
    <name evidence="1" type="ORF">AFUS01_LOCUS3808</name>
</gene>